<evidence type="ECO:0000313" key="3">
    <source>
        <dbReference type="EMBL" id="MFD2965952.1"/>
    </source>
</evidence>
<feature type="domain" description="DUF4142" evidence="2">
    <location>
        <begin position="35"/>
        <end position="171"/>
    </location>
</feature>
<organism evidence="3 4">
    <name type="scientific">Sphingobacterium bambusae</name>
    <dbReference type="NCBI Taxonomy" id="662858"/>
    <lineage>
        <taxon>Bacteria</taxon>
        <taxon>Pseudomonadati</taxon>
        <taxon>Bacteroidota</taxon>
        <taxon>Sphingobacteriia</taxon>
        <taxon>Sphingobacteriales</taxon>
        <taxon>Sphingobacteriaceae</taxon>
        <taxon>Sphingobacterium</taxon>
    </lineage>
</organism>
<sequence length="186" mass="20111">MKKYMILGVSILGMLIGGKTEAVAQQDTVTTETMDQEFVNRAISMNRFEIALASQAMERSSSEEVKQFAQKLVTEHSRTMEELEQAAVAKKLVLPDAIEENQASILKAVGELSGDNFNSAFKDVIVKSHEDAIALFELGGGENGINDPELRTWAGEKVPGLKSHLEMAKALEASASDAVAEALSIL</sequence>
<evidence type="ECO:0000256" key="1">
    <source>
        <dbReference type="SAM" id="SignalP"/>
    </source>
</evidence>
<dbReference type="Proteomes" id="UP001597525">
    <property type="component" value="Unassembled WGS sequence"/>
</dbReference>
<dbReference type="InterPro" id="IPR025419">
    <property type="entry name" value="DUF4142"/>
</dbReference>
<evidence type="ECO:0000259" key="2">
    <source>
        <dbReference type="Pfam" id="PF13628"/>
    </source>
</evidence>
<keyword evidence="4" id="KW-1185">Reference proteome</keyword>
<evidence type="ECO:0000313" key="4">
    <source>
        <dbReference type="Proteomes" id="UP001597525"/>
    </source>
</evidence>
<dbReference type="EMBL" id="JBHUPB010000002">
    <property type="protein sequence ID" value="MFD2965952.1"/>
    <property type="molecule type" value="Genomic_DNA"/>
</dbReference>
<feature type="chain" id="PRO_5045733779" evidence="1">
    <location>
        <begin position="25"/>
        <end position="186"/>
    </location>
</feature>
<dbReference type="Pfam" id="PF13628">
    <property type="entry name" value="DUF4142"/>
    <property type="match status" value="1"/>
</dbReference>
<name>A0ABW6B9M1_9SPHI</name>
<feature type="signal peptide" evidence="1">
    <location>
        <begin position="1"/>
        <end position="24"/>
    </location>
</feature>
<reference evidence="4" key="1">
    <citation type="journal article" date="2019" name="Int. J. Syst. Evol. Microbiol.">
        <title>The Global Catalogue of Microorganisms (GCM) 10K type strain sequencing project: providing services to taxonomists for standard genome sequencing and annotation.</title>
        <authorList>
            <consortium name="The Broad Institute Genomics Platform"/>
            <consortium name="The Broad Institute Genome Sequencing Center for Infectious Disease"/>
            <person name="Wu L."/>
            <person name="Ma J."/>
        </authorList>
    </citation>
    <scope>NUCLEOTIDE SEQUENCE [LARGE SCALE GENOMIC DNA]</scope>
    <source>
        <strain evidence="4">KCTC 22814</strain>
    </source>
</reference>
<keyword evidence="1" id="KW-0732">Signal</keyword>
<dbReference type="InterPro" id="IPR012347">
    <property type="entry name" value="Ferritin-like"/>
</dbReference>
<accession>A0ABW6B9M1</accession>
<dbReference type="Gene3D" id="1.20.1260.10">
    <property type="match status" value="1"/>
</dbReference>
<comment type="caution">
    <text evidence="3">The sequence shown here is derived from an EMBL/GenBank/DDBJ whole genome shotgun (WGS) entry which is preliminary data.</text>
</comment>
<dbReference type="RefSeq" id="WP_320184428.1">
    <property type="nucleotide sequence ID" value="NZ_CP138332.1"/>
</dbReference>
<gene>
    <name evidence="3" type="ORF">ACFS7Y_01045</name>
</gene>
<proteinExistence type="predicted"/>
<protein>
    <submittedName>
        <fullName evidence="3">DUF4142 domain-containing protein</fullName>
    </submittedName>
</protein>
<dbReference type="PANTHER" id="PTHR38593:SF1">
    <property type="entry name" value="BLR2558 PROTEIN"/>
    <property type="match status" value="1"/>
</dbReference>
<dbReference type="PANTHER" id="PTHR38593">
    <property type="entry name" value="BLR2558 PROTEIN"/>
    <property type="match status" value="1"/>
</dbReference>